<dbReference type="GO" id="GO:0008305">
    <property type="term" value="C:integrin complex"/>
    <property type="evidence" value="ECO:0007669"/>
    <property type="project" value="InterPro"/>
</dbReference>
<dbReference type="InterPro" id="IPR013517">
    <property type="entry name" value="FG-GAP"/>
</dbReference>
<evidence type="ECO:0000256" key="2">
    <source>
        <dbReference type="ARBA" id="ARBA00022737"/>
    </source>
</evidence>
<dbReference type="InterPro" id="IPR000413">
    <property type="entry name" value="Integrin_alpha"/>
</dbReference>
<dbReference type="SMART" id="SM00191">
    <property type="entry name" value="Int_alpha"/>
    <property type="match status" value="8"/>
</dbReference>
<gene>
    <name evidence="7" type="ORF">BE04_50525</name>
</gene>
<keyword evidence="3" id="KW-0378">Hydrolase</keyword>
<feature type="region of interest" description="Disordered" evidence="5">
    <location>
        <begin position="951"/>
        <end position="970"/>
    </location>
</feature>
<accession>A0A150P9S1</accession>
<dbReference type="Gene3D" id="2.130.10.130">
    <property type="entry name" value="Integrin alpha, N-terminal"/>
    <property type="match status" value="4"/>
</dbReference>
<dbReference type="Proteomes" id="UP000075604">
    <property type="component" value="Unassembled WGS sequence"/>
</dbReference>
<dbReference type="GO" id="GO:0007155">
    <property type="term" value="P:cell adhesion"/>
    <property type="evidence" value="ECO:0007669"/>
    <property type="project" value="InterPro"/>
</dbReference>
<keyword evidence="4" id="KW-0325">Glycoprotein</keyword>
<sequence>MRRAAPILLSIITLGTAMALAACEAADVEPPAPLAEAPAPLQAVAPFSVVIASDPQYWWSEDDLVGEDAAKAKLSSADIKALGNKTNRDQVKAINALVKGATPPGYSAPSAVVVNGDLTSFARPDQWAAYEDQYEDDLLVDVFPGLGNHDYGSNVHDSCGASAQDIAEACGYCAASPGCDLCELVGACDCDKGCAECDRMTGEGSNYCGNESRRWMERWIKKHRGQLEAYDPGSVAYSFAKNGIRFIQLHNHPTYEEPDFHISKSIDFLRNQLADAVGEGQRAVINMHDFGDDMSTTDAEFIGAITGFEYNVLGIFSGHIHSQAGHRGNIAVNGVQIPWFRTGSATYSYFLLVQFDGDSMDVSAVHSEGGVPAQVTAYTTSDCDRYGVGNCANVKAPSHHPYPVNPCPGGTQPDLAPAPASSYRCAVVPAQRITDGHTEDKAEKDDHFGRALATADFNGDGYADLAVGAPYEDINGADDAGAVNVIYGSILGLTSGGDQLWHQDSPGVVGSAENDDRFGYALAAGDFNGDGFDDLAIGAPGEDIGGDDDAGSVYVLYGSPSGLTSAGNQGWDQDSPNVAGGVEGGDHFGWSLAAGDFTGDGYADLAIGAPDEDVDGHDDGGAVHVFRGTAAGLSAAGDPMFHENSPNVAGSVEKGDRLGWSLAAGNFDGDGFDDLAIGAPYEDLAGHGGAGAVHVFRGTAAGLSAAGDPMFHENSPNVAGSVEKGDRLGWSLAAGNFDGDGFDDLAIGAPYEDLAGHGGAGAVHVFRGTAAGLSAVGDPMFHQDSPNVAETVQDGDHFGYALASGDFDGDGKADLAIGVPHEDFAGHGGGGVVHVFRGTASGLSAAGDPLLSQDTPNVGSSVADGDHFGWALASGDFDGDGKADLAVGAPHEDIDGHDDAGITHLFRGTATGLSTLGDPAYTQDSPGVEGSLEDDDRSGYALAAGDFDGDGKADLAIGAPGEDISRGGDDNDGHVNVLYGSSAGVVADRDQVWHQAW</sequence>
<evidence type="ECO:0000256" key="3">
    <source>
        <dbReference type="ARBA" id="ARBA00022801"/>
    </source>
</evidence>
<dbReference type="PRINTS" id="PR01185">
    <property type="entry name" value="INTEGRINA"/>
</dbReference>
<keyword evidence="2" id="KW-0677">Repeat</keyword>
<dbReference type="PROSITE" id="PS51470">
    <property type="entry name" value="FG_GAP"/>
    <property type="match status" value="8"/>
</dbReference>
<dbReference type="SUPFAM" id="SSF69318">
    <property type="entry name" value="Integrin alpha N-terminal domain"/>
    <property type="match status" value="3"/>
</dbReference>
<dbReference type="InterPro" id="IPR029052">
    <property type="entry name" value="Metallo-depent_PP-like"/>
</dbReference>
<dbReference type="InterPro" id="IPR028994">
    <property type="entry name" value="Integrin_alpha_N"/>
</dbReference>
<evidence type="ECO:0000256" key="4">
    <source>
        <dbReference type="ARBA" id="ARBA00023180"/>
    </source>
</evidence>
<dbReference type="EMBL" id="JELX01003359">
    <property type="protein sequence ID" value="KYF52455.1"/>
    <property type="molecule type" value="Genomic_DNA"/>
</dbReference>
<dbReference type="Pfam" id="PF01839">
    <property type="entry name" value="FG-GAP"/>
    <property type="match status" value="8"/>
</dbReference>
<dbReference type="SUPFAM" id="SSF56300">
    <property type="entry name" value="Metallo-dependent phosphatases"/>
    <property type="match status" value="1"/>
</dbReference>
<evidence type="ECO:0000256" key="1">
    <source>
        <dbReference type="ARBA" id="ARBA00022729"/>
    </source>
</evidence>
<dbReference type="AlphaFoldDB" id="A0A150P9S1"/>
<evidence type="ECO:0000256" key="5">
    <source>
        <dbReference type="SAM" id="MobiDB-lite"/>
    </source>
</evidence>
<feature type="signal peptide" evidence="6">
    <location>
        <begin position="1"/>
        <end position="21"/>
    </location>
</feature>
<comment type="caution">
    <text evidence="7">The sequence shown here is derived from an EMBL/GenBank/DDBJ whole genome shotgun (WGS) entry which is preliminary data.</text>
</comment>
<keyword evidence="1 6" id="KW-0732">Signal</keyword>
<feature type="region of interest" description="Disordered" evidence="5">
    <location>
        <begin position="917"/>
        <end position="939"/>
    </location>
</feature>
<dbReference type="PANTHER" id="PTHR23221:SF7">
    <property type="entry name" value="PHOSPHATIDYLINOSITOL-GLYCAN-SPECIFIC PHOSPHOLIPASE D"/>
    <property type="match status" value="1"/>
</dbReference>
<name>A0A150P9S1_SORCE</name>
<dbReference type="GO" id="GO:0016787">
    <property type="term" value="F:hydrolase activity"/>
    <property type="evidence" value="ECO:0007669"/>
    <property type="project" value="UniProtKB-KW"/>
</dbReference>
<evidence type="ECO:0000256" key="6">
    <source>
        <dbReference type="SAM" id="SignalP"/>
    </source>
</evidence>
<organism evidence="7 8">
    <name type="scientific">Sorangium cellulosum</name>
    <name type="common">Polyangium cellulosum</name>
    <dbReference type="NCBI Taxonomy" id="56"/>
    <lineage>
        <taxon>Bacteria</taxon>
        <taxon>Pseudomonadati</taxon>
        <taxon>Myxococcota</taxon>
        <taxon>Polyangia</taxon>
        <taxon>Polyangiales</taxon>
        <taxon>Polyangiaceae</taxon>
        <taxon>Sorangium</taxon>
    </lineage>
</organism>
<proteinExistence type="predicted"/>
<dbReference type="PANTHER" id="PTHR23221">
    <property type="entry name" value="GLYCOSYLPHOSPHATIDYLINOSITOL PHOSPHOLIPASE D"/>
    <property type="match status" value="1"/>
</dbReference>
<dbReference type="PROSITE" id="PS51257">
    <property type="entry name" value="PROKAR_LIPOPROTEIN"/>
    <property type="match status" value="1"/>
</dbReference>
<dbReference type="Gene3D" id="3.60.21.10">
    <property type="match status" value="1"/>
</dbReference>
<evidence type="ECO:0000313" key="7">
    <source>
        <dbReference type="EMBL" id="KYF52455.1"/>
    </source>
</evidence>
<evidence type="ECO:0008006" key="9">
    <source>
        <dbReference type="Google" id="ProtNLM"/>
    </source>
</evidence>
<evidence type="ECO:0000313" key="8">
    <source>
        <dbReference type="Proteomes" id="UP000075604"/>
    </source>
</evidence>
<feature type="chain" id="PRO_5007565773" description="Calcineurin-like phosphoesterase domain-containing protein" evidence="6">
    <location>
        <begin position="22"/>
        <end position="997"/>
    </location>
</feature>
<dbReference type="InterPro" id="IPR013519">
    <property type="entry name" value="Int_alpha_beta-p"/>
</dbReference>
<protein>
    <recommendedName>
        <fullName evidence="9">Calcineurin-like phosphoesterase domain-containing protein</fullName>
    </recommendedName>
</protein>
<reference evidence="7 8" key="1">
    <citation type="submission" date="2014-02" db="EMBL/GenBank/DDBJ databases">
        <title>The small core and large imbalanced accessory genome model reveals a collaborative survival strategy of Sorangium cellulosum strains in nature.</title>
        <authorList>
            <person name="Han K."/>
            <person name="Peng R."/>
            <person name="Blom J."/>
            <person name="Li Y.-Z."/>
        </authorList>
    </citation>
    <scope>NUCLEOTIDE SEQUENCE [LARGE SCALE GENOMIC DNA]</scope>
    <source>
        <strain evidence="7 8">So0157-18</strain>
    </source>
</reference>